<dbReference type="RefSeq" id="WP_249701148.1">
    <property type="nucleotide sequence ID" value="NZ_JAMFLX010000027.1"/>
</dbReference>
<dbReference type="Proteomes" id="UP001203338">
    <property type="component" value="Unassembled WGS sequence"/>
</dbReference>
<protein>
    <submittedName>
        <fullName evidence="1">Uncharacterized protein</fullName>
    </submittedName>
</protein>
<name>A0ABT0PM44_9GAMM</name>
<accession>A0ABT0PM44</accession>
<evidence type="ECO:0000313" key="1">
    <source>
        <dbReference type="EMBL" id="MCL6271528.1"/>
    </source>
</evidence>
<keyword evidence="2" id="KW-1185">Reference proteome</keyword>
<comment type="caution">
    <text evidence="1">The sequence shown here is derived from an EMBL/GenBank/DDBJ whole genome shotgun (WGS) entry which is preliminary data.</text>
</comment>
<organism evidence="1 2">
    <name type="scientific">Parendozoicomonas callyspongiae</name>
    <dbReference type="NCBI Taxonomy" id="2942213"/>
    <lineage>
        <taxon>Bacteria</taxon>
        <taxon>Pseudomonadati</taxon>
        <taxon>Pseudomonadota</taxon>
        <taxon>Gammaproteobacteria</taxon>
        <taxon>Oceanospirillales</taxon>
        <taxon>Endozoicomonadaceae</taxon>
        <taxon>Parendozoicomonas</taxon>
    </lineage>
</organism>
<proteinExistence type="predicted"/>
<dbReference type="EMBL" id="JAMFLX010000027">
    <property type="protein sequence ID" value="MCL6271528.1"/>
    <property type="molecule type" value="Genomic_DNA"/>
</dbReference>
<gene>
    <name evidence="1" type="ORF">M3P05_16555</name>
</gene>
<sequence>MKILNRSALRLRAKPTFLEWCSSVAPEDAEELAILKAQLEQTGTVYLVQEVESESDFYQAVTDNAVDILKNELMAWCVDASLWPEELNAQLLESWFSIDTELMCFDLSDQPLMVADAETLGGGLGGEIIEDF</sequence>
<evidence type="ECO:0000313" key="2">
    <source>
        <dbReference type="Proteomes" id="UP001203338"/>
    </source>
</evidence>
<reference evidence="1 2" key="1">
    <citation type="submission" date="2022-05" db="EMBL/GenBank/DDBJ databases">
        <authorList>
            <person name="Park J.-S."/>
        </authorList>
    </citation>
    <scope>NUCLEOTIDE SEQUENCE [LARGE SCALE GENOMIC DNA]</scope>
    <source>
        <strain evidence="1 2">2012CJ34-2</strain>
    </source>
</reference>